<dbReference type="STRING" id="6185.A0A094ZSU0"/>
<dbReference type="GO" id="GO:0006637">
    <property type="term" value="P:acyl-CoA metabolic process"/>
    <property type="evidence" value="ECO:0007669"/>
    <property type="project" value="InterPro"/>
</dbReference>
<dbReference type="InterPro" id="IPR029069">
    <property type="entry name" value="HotDog_dom_sf"/>
</dbReference>
<dbReference type="Pfam" id="PF20789">
    <property type="entry name" value="4HBT_3C"/>
    <property type="match status" value="1"/>
</dbReference>
<dbReference type="InterPro" id="IPR049450">
    <property type="entry name" value="ACOT8-like_C"/>
</dbReference>
<protein>
    <submittedName>
        <fullName evidence="5">Acyl-coenzyme A thioesterase 8</fullName>
    </submittedName>
</protein>
<dbReference type="InterPro" id="IPR003703">
    <property type="entry name" value="Acyl_CoA_thio"/>
</dbReference>
<comment type="similarity">
    <text evidence="1">Belongs to the C/M/P thioester hydrolase family.</text>
</comment>
<dbReference type="InterPro" id="IPR049449">
    <property type="entry name" value="TesB_ACOT8-like_N"/>
</dbReference>
<dbReference type="PANTHER" id="PTHR11066:SF34">
    <property type="entry name" value="ACYL-COENZYME A THIOESTERASE 8"/>
    <property type="match status" value="1"/>
</dbReference>
<dbReference type="Gene3D" id="2.40.160.210">
    <property type="entry name" value="Acyl-CoA thioesterase, double hotdog domain"/>
    <property type="match status" value="1"/>
</dbReference>
<evidence type="ECO:0000259" key="4">
    <source>
        <dbReference type="Pfam" id="PF20789"/>
    </source>
</evidence>
<evidence type="ECO:0000256" key="1">
    <source>
        <dbReference type="ARBA" id="ARBA00006538"/>
    </source>
</evidence>
<organism evidence="5">
    <name type="scientific">Schistosoma haematobium</name>
    <name type="common">Blood fluke</name>
    <dbReference type="NCBI Taxonomy" id="6185"/>
    <lineage>
        <taxon>Eukaryota</taxon>
        <taxon>Metazoa</taxon>
        <taxon>Spiralia</taxon>
        <taxon>Lophotrochozoa</taxon>
        <taxon>Platyhelminthes</taxon>
        <taxon>Trematoda</taxon>
        <taxon>Digenea</taxon>
        <taxon>Strigeidida</taxon>
        <taxon>Schistosomatoidea</taxon>
        <taxon>Schistosomatidae</taxon>
        <taxon>Schistosoma</taxon>
    </lineage>
</organism>
<dbReference type="AlphaFoldDB" id="A0A094ZSU0"/>
<evidence type="ECO:0000313" key="5">
    <source>
        <dbReference type="EMBL" id="KGB37860.1"/>
    </source>
</evidence>
<feature type="domain" description="Acyl-CoA thioesterase-like C-terminal" evidence="4">
    <location>
        <begin position="192"/>
        <end position="298"/>
    </location>
</feature>
<dbReference type="GO" id="GO:0009062">
    <property type="term" value="P:fatty acid catabolic process"/>
    <property type="evidence" value="ECO:0007669"/>
    <property type="project" value="TreeGrafter"/>
</dbReference>
<accession>A0A094ZSU0</accession>
<dbReference type="OrthoDB" id="68328at2759"/>
<proteinExistence type="inferred from homology"/>
<evidence type="ECO:0000256" key="2">
    <source>
        <dbReference type="ARBA" id="ARBA00022801"/>
    </source>
</evidence>
<reference evidence="5" key="1">
    <citation type="journal article" date="2012" name="Nat. Genet.">
        <title>Whole-genome sequence of Schistosoma haematobium.</title>
        <authorList>
            <person name="Young N.D."/>
            <person name="Jex A.R."/>
            <person name="Li B."/>
            <person name="Liu S."/>
            <person name="Yang L."/>
            <person name="Xiong Z."/>
            <person name="Li Y."/>
            <person name="Cantacessi C."/>
            <person name="Hall R.S."/>
            <person name="Xu X."/>
            <person name="Chen F."/>
            <person name="Wu X."/>
            <person name="Zerlotini A."/>
            <person name="Oliveira G."/>
            <person name="Hofmann A."/>
            <person name="Zhang G."/>
            <person name="Fang X."/>
            <person name="Kang Y."/>
            <person name="Campbell B.E."/>
            <person name="Loukas A."/>
            <person name="Ranganathan S."/>
            <person name="Rollinson D."/>
            <person name="Rinaldi G."/>
            <person name="Brindley P.J."/>
            <person name="Yang H."/>
            <person name="Wang J."/>
            <person name="Wang J."/>
            <person name="Gasser R.B."/>
        </authorList>
    </citation>
    <scope>NUCLEOTIDE SEQUENCE [LARGE SCALE GENOMIC DNA]</scope>
</reference>
<dbReference type="PANTHER" id="PTHR11066">
    <property type="entry name" value="ACYL-COA THIOESTERASE"/>
    <property type="match status" value="1"/>
</dbReference>
<dbReference type="EMBL" id="KL250938">
    <property type="protein sequence ID" value="KGB37860.1"/>
    <property type="molecule type" value="Genomic_DNA"/>
</dbReference>
<dbReference type="CDD" id="cd03445">
    <property type="entry name" value="Thioesterase_II_repeat2"/>
    <property type="match status" value="1"/>
</dbReference>
<dbReference type="GO" id="GO:0005782">
    <property type="term" value="C:peroxisomal matrix"/>
    <property type="evidence" value="ECO:0007669"/>
    <property type="project" value="UniProtKB-SubCell"/>
</dbReference>
<dbReference type="SUPFAM" id="SSF54637">
    <property type="entry name" value="Thioesterase/thiol ester dehydrase-isomerase"/>
    <property type="match status" value="2"/>
</dbReference>
<evidence type="ECO:0000259" key="3">
    <source>
        <dbReference type="Pfam" id="PF13622"/>
    </source>
</evidence>
<sequence length="321" mass="36802">MNIGDKFITKLLDMKLQRENVYRGERVFLPNPRTIYGGELMAQALMAASKTVPKDFRPNSLHCYFHDRSNVLEPNDYYVTKLRDGRSFCHRLVEAFPINKSESDSITPYFRMDCSFKTPEKDAASFLSPMPNVPYVEKLQDFNSYVKSLDFDNLPNVPRTRVLHYQSFDANSPIETVFCEPEYVLGFKSNVGGQLHSWIRLKEPPSASLHSYRDAFLAYLSDAFLLWVALTEPHHVLYLVTLNQSIWFHNPEVEIKPDEWILIGTRANYVGGALTLSYGDIWNREGCLLASMAQQGLVRTQQMTPVSSYTSMSELAEQAEK</sequence>
<feature type="domain" description="Acyl-CoA thioesterase-like N-terminal HotDog" evidence="3">
    <location>
        <begin position="34"/>
        <end position="95"/>
    </location>
</feature>
<dbReference type="CDD" id="cd03444">
    <property type="entry name" value="Thioesterase_II_repeat1"/>
    <property type="match status" value="1"/>
</dbReference>
<dbReference type="GO" id="GO:0047617">
    <property type="term" value="F:fatty acyl-CoA hydrolase activity"/>
    <property type="evidence" value="ECO:0007669"/>
    <property type="project" value="InterPro"/>
</dbReference>
<dbReference type="Pfam" id="PF13622">
    <property type="entry name" value="4HBT_3"/>
    <property type="match status" value="1"/>
</dbReference>
<name>A0A094ZSU0_SCHHA</name>
<dbReference type="InterPro" id="IPR042171">
    <property type="entry name" value="Acyl-CoA_hotdog"/>
</dbReference>
<gene>
    <name evidence="5" type="ORF">MS3_06223</name>
</gene>
<keyword evidence="2" id="KW-0378">Hydrolase</keyword>